<name>A0ABR3M2X6_9TELE</name>
<evidence type="ECO:0000313" key="1">
    <source>
        <dbReference type="EMBL" id="KAL1258207.1"/>
    </source>
</evidence>
<evidence type="ECO:0000313" key="2">
    <source>
        <dbReference type="Proteomes" id="UP001558613"/>
    </source>
</evidence>
<dbReference type="EMBL" id="JAYMGO010000017">
    <property type="protein sequence ID" value="KAL1258207.1"/>
    <property type="molecule type" value="Genomic_DNA"/>
</dbReference>
<gene>
    <name evidence="1" type="ORF">QQF64_011451</name>
</gene>
<organism evidence="1 2">
    <name type="scientific">Cirrhinus molitorella</name>
    <name type="common">mud carp</name>
    <dbReference type="NCBI Taxonomy" id="172907"/>
    <lineage>
        <taxon>Eukaryota</taxon>
        <taxon>Metazoa</taxon>
        <taxon>Chordata</taxon>
        <taxon>Craniata</taxon>
        <taxon>Vertebrata</taxon>
        <taxon>Euteleostomi</taxon>
        <taxon>Actinopterygii</taxon>
        <taxon>Neopterygii</taxon>
        <taxon>Teleostei</taxon>
        <taxon>Ostariophysi</taxon>
        <taxon>Cypriniformes</taxon>
        <taxon>Cyprinidae</taxon>
        <taxon>Labeoninae</taxon>
        <taxon>Labeonini</taxon>
        <taxon>Cirrhinus</taxon>
    </lineage>
</organism>
<comment type="caution">
    <text evidence="1">The sequence shown here is derived from an EMBL/GenBank/DDBJ whole genome shotgun (WGS) entry which is preliminary data.</text>
</comment>
<keyword evidence="2" id="KW-1185">Reference proteome</keyword>
<protein>
    <submittedName>
        <fullName evidence="1">Uncharacterized protein</fullName>
    </submittedName>
</protein>
<dbReference type="Proteomes" id="UP001558613">
    <property type="component" value="Unassembled WGS sequence"/>
</dbReference>
<sequence length="114" mass="12926">MGKRPVNRTAEMKQRVDRCCSPSQLFYKQDFLLRGTKSPQTCLNAPSARRKFTLLREPCRLAHTQSTKGSPIVTTHATLHSLDPKVLDVVALRATHSNRSLHKFMHSISLILVF</sequence>
<reference evidence="1 2" key="1">
    <citation type="submission" date="2023-09" db="EMBL/GenBank/DDBJ databases">
        <authorList>
            <person name="Wang M."/>
        </authorList>
    </citation>
    <scope>NUCLEOTIDE SEQUENCE [LARGE SCALE GENOMIC DNA]</scope>
    <source>
        <strain evidence="1">GT-2023</strain>
        <tissue evidence="1">Liver</tissue>
    </source>
</reference>
<proteinExistence type="predicted"/>
<accession>A0ABR3M2X6</accession>